<name>A0A9D5CIB4_9LILI</name>
<evidence type="ECO:0000313" key="12">
    <source>
        <dbReference type="EMBL" id="KAJ0973736.1"/>
    </source>
</evidence>
<dbReference type="InterPro" id="IPR001128">
    <property type="entry name" value="Cyt_P450"/>
</dbReference>
<dbReference type="GO" id="GO:0016705">
    <property type="term" value="F:oxidoreductase activity, acting on paired donors, with incorporation or reduction of molecular oxygen"/>
    <property type="evidence" value="ECO:0007669"/>
    <property type="project" value="InterPro"/>
</dbReference>
<evidence type="ECO:0008006" key="14">
    <source>
        <dbReference type="Google" id="ProtNLM"/>
    </source>
</evidence>
<dbReference type="GO" id="GO:0016020">
    <property type="term" value="C:membrane"/>
    <property type="evidence" value="ECO:0007669"/>
    <property type="project" value="UniProtKB-SubCell"/>
</dbReference>
<dbReference type="InterPro" id="IPR050651">
    <property type="entry name" value="Plant_Cytochrome_P450_Monoox"/>
</dbReference>
<evidence type="ECO:0000256" key="11">
    <source>
        <dbReference type="SAM" id="Phobius"/>
    </source>
</evidence>
<accession>A0A9D5CIB4</accession>
<dbReference type="Pfam" id="PF00067">
    <property type="entry name" value="p450"/>
    <property type="match status" value="1"/>
</dbReference>
<evidence type="ECO:0000256" key="4">
    <source>
        <dbReference type="ARBA" id="ARBA00022692"/>
    </source>
</evidence>
<evidence type="ECO:0000256" key="3">
    <source>
        <dbReference type="ARBA" id="ARBA00022617"/>
    </source>
</evidence>
<sequence>MDTLHYTSFFFITILLLLSRLLLRHRRFNPKTLPPSPPSLPFIGHLHLLKTPRNFSINSISKLYGPVVSLYLGSRHALILSSLAAAAEALIKNDTLFSNHPNFKVGQPLGYNNTTMFFTPFGPHWRNLRRLTAVELFSTRRLNLLSDIRSNEFLSLVRRMIDSSGEIELKARLFEMTYNSMSKMVVGKRFYGENLEVDIEVANRFREVIIQEGLALVFSFNPRDFFPFLGWLDLLGLGRRMERLRPKVDKFLSDDKQRRQRRNDQAAAADDDDGREAAKEEKEKKRTLVNVMLSMQETDPETYTDDLIKGQILTVLTGGTGVDGGDCKGDDAVNAEPPRDNEEGEDGD</sequence>
<dbReference type="PANTHER" id="PTHR47947">
    <property type="entry name" value="CYTOCHROME P450 82C3-RELATED"/>
    <property type="match status" value="1"/>
</dbReference>
<keyword evidence="6 11" id="KW-1133">Transmembrane helix</keyword>
<keyword evidence="3" id="KW-0349">Heme</keyword>
<dbReference type="Gene3D" id="1.10.630.10">
    <property type="entry name" value="Cytochrome P450"/>
    <property type="match status" value="1"/>
</dbReference>
<reference evidence="12" key="1">
    <citation type="submission" date="2021-03" db="EMBL/GenBank/DDBJ databases">
        <authorList>
            <person name="Li Z."/>
            <person name="Yang C."/>
        </authorList>
    </citation>
    <scope>NUCLEOTIDE SEQUENCE</scope>
    <source>
        <strain evidence="12">Dzin_1.0</strain>
        <tissue evidence="12">Leaf</tissue>
    </source>
</reference>
<evidence type="ECO:0000256" key="6">
    <source>
        <dbReference type="ARBA" id="ARBA00022989"/>
    </source>
</evidence>
<evidence type="ECO:0000256" key="5">
    <source>
        <dbReference type="ARBA" id="ARBA00022723"/>
    </source>
</evidence>
<evidence type="ECO:0000256" key="9">
    <source>
        <dbReference type="ARBA" id="ARBA00023136"/>
    </source>
</evidence>
<evidence type="ECO:0000256" key="2">
    <source>
        <dbReference type="ARBA" id="ARBA00010617"/>
    </source>
</evidence>
<dbReference type="InterPro" id="IPR036396">
    <property type="entry name" value="Cyt_P450_sf"/>
</dbReference>
<comment type="subcellular location">
    <subcellularLocation>
        <location evidence="1">Membrane</location>
        <topology evidence="1">Single-pass membrane protein</topology>
    </subcellularLocation>
</comment>
<keyword evidence="8" id="KW-0408">Iron</keyword>
<dbReference type="OrthoDB" id="687266at2759"/>
<dbReference type="GO" id="GO:0004497">
    <property type="term" value="F:monooxygenase activity"/>
    <property type="evidence" value="ECO:0007669"/>
    <property type="project" value="InterPro"/>
</dbReference>
<comment type="similarity">
    <text evidence="2">Belongs to the cytochrome P450 family.</text>
</comment>
<reference evidence="12" key="2">
    <citation type="journal article" date="2022" name="Hortic Res">
        <title>The genome of Dioscorea zingiberensis sheds light on the biosynthesis, origin and evolution of the medicinally important diosgenin saponins.</title>
        <authorList>
            <person name="Li Y."/>
            <person name="Tan C."/>
            <person name="Li Z."/>
            <person name="Guo J."/>
            <person name="Li S."/>
            <person name="Chen X."/>
            <person name="Wang C."/>
            <person name="Dai X."/>
            <person name="Yang H."/>
            <person name="Song W."/>
            <person name="Hou L."/>
            <person name="Xu J."/>
            <person name="Tong Z."/>
            <person name="Xu A."/>
            <person name="Yuan X."/>
            <person name="Wang W."/>
            <person name="Yang Q."/>
            <person name="Chen L."/>
            <person name="Sun Z."/>
            <person name="Wang K."/>
            <person name="Pan B."/>
            <person name="Chen J."/>
            <person name="Bao Y."/>
            <person name="Liu F."/>
            <person name="Qi X."/>
            <person name="Gang D.R."/>
            <person name="Wen J."/>
            <person name="Li J."/>
        </authorList>
    </citation>
    <scope>NUCLEOTIDE SEQUENCE</scope>
    <source>
        <strain evidence="12">Dzin_1.0</strain>
    </source>
</reference>
<dbReference type="GO" id="GO:0005506">
    <property type="term" value="F:iron ion binding"/>
    <property type="evidence" value="ECO:0007669"/>
    <property type="project" value="InterPro"/>
</dbReference>
<comment type="caution">
    <text evidence="12">The sequence shown here is derived from an EMBL/GenBank/DDBJ whole genome shotgun (WGS) entry which is preliminary data.</text>
</comment>
<protein>
    <recommendedName>
        <fullName evidence="14">Cytochrome P450</fullName>
    </recommendedName>
</protein>
<evidence type="ECO:0000256" key="1">
    <source>
        <dbReference type="ARBA" id="ARBA00004167"/>
    </source>
</evidence>
<feature type="region of interest" description="Disordered" evidence="10">
    <location>
        <begin position="319"/>
        <end position="348"/>
    </location>
</feature>
<feature type="transmembrane region" description="Helical" evidence="11">
    <location>
        <begin position="6"/>
        <end position="23"/>
    </location>
</feature>
<dbReference type="PANTHER" id="PTHR47947:SF62">
    <property type="entry name" value="CYTOCHROME P450, FAMILY 81, SUBFAMILY D, POLYPEPTIDE 5"/>
    <property type="match status" value="1"/>
</dbReference>
<dbReference type="EMBL" id="JAGGNH010000004">
    <property type="protein sequence ID" value="KAJ0973736.1"/>
    <property type="molecule type" value="Genomic_DNA"/>
</dbReference>
<keyword evidence="5" id="KW-0479">Metal-binding</keyword>
<dbReference type="AlphaFoldDB" id="A0A9D5CIB4"/>
<evidence type="ECO:0000256" key="7">
    <source>
        <dbReference type="ARBA" id="ARBA00023002"/>
    </source>
</evidence>
<proteinExistence type="inferred from homology"/>
<dbReference type="InterPro" id="IPR002401">
    <property type="entry name" value="Cyt_P450_E_grp-I"/>
</dbReference>
<keyword evidence="7" id="KW-0560">Oxidoreductase</keyword>
<evidence type="ECO:0000256" key="10">
    <source>
        <dbReference type="SAM" id="MobiDB-lite"/>
    </source>
</evidence>
<dbReference type="Proteomes" id="UP001085076">
    <property type="component" value="Miscellaneous, Linkage group lg04"/>
</dbReference>
<evidence type="ECO:0000313" key="13">
    <source>
        <dbReference type="Proteomes" id="UP001085076"/>
    </source>
</evidence>
<evidence type="ECO:0000256" key="8">
    <source>
        <dbReference type="ARBA" id="ARBA00023004"/>
    </source>
</evidence>
<keyword evidence="9 11" id="KW-0472">Membrane</keyword>
<keyword evidence="13" id="KW-1185">Reference proteome</keyword>
<gene>
    <name evidence="12" type="ORF">J5N97_015701</name>
</gene>
<feature type="region of interest" description="Disordered" evidence="10">
    <location>
        <begin position="254"/>
        <end position="283"/>
    </location>
</feature>
<dbReference type="SUPFAM" id="SSF48264">
    <property type="entry name" value="Cytochrome P450"/>
    <property type="match status" value="1"/>
</dbReference>
<organism evidence="12 13">
    <name type="scientific">Dioscorea zingiberensis</name>
    <dbReference type="NCBI Taxonomy" id="325984"/>
    <lineage>
        <taxon>Eukaryota</taxon>
        <taxon>Viridiplantae</taxon>
        <taxon>Streptophyta</taxon>
        <taxon>Embryophyta</taxon>
        <taxon>Tracheophyta</taxon>
        <taxon>Spermatophyta</taxon>
        <taxon>Magnoliopsida</taxon>
        <taxon>Liliopsida</taxon>
        <taxon>Dioscoreales</taxon>
        <taxon>Dioscoreaceae</taxon>
        <taxon>Dioscorea</taxon>
    </lineage>
</organism>
<dbReference type="PRINTS" id="PR00463">
    <property type="entry name" value="EP450I"/>
</dbReference>
<dbReference type="GO" id="GO:0020037">
    <property type="term" value="F:heme binding"/>
    <property type="evidence" value="ECO:0007669"/>
    <property type="project" value="InterPro"/>
</dbReference>
<keyword evidence="4 11" id="KW-0812">Transmembrane</keyword>
<feature type="compositionally biased region" description="Basic and acidic residues" evidence="10">
    <location>
        <begin position="325"/>
        <end position="341"/>
    </location>
</feature>